<protein>
    <submittedName>
        <fullName evidence="2">Uncharacterized protein</fullName>
    </submittedName>
</protein>
<accession>A0A699IVI8</accession>
<name>A0A699IVI8_TANCI</name>
<evidence type="ECO:0000313" key="2">
    <source>
        <dbReference type="EMBL" id="GEZ89175.1"/>
    </source>
</evidence>
<proteinExistence type="predicted"/>
<sequence>IATAAQNTNNTTIRSILLAKKLTAYWTAPDLETADSDTIDKYYESINLEQEIACLMLSIMLNRNCLNSQSIPHLHKGGWSVGKLISLEDEELPRHFGTPMLCNAKITCMGKTLEGKDPEGQEETAKAKGKDKGKNKLAYAPKANISPPPKRDNLEKDSICHHCKEVVTRGGIIRLTMLS</sequence>
<evidence type="ECO:0000256" key="1">
    <source>
        <dbReference type="SAM" id="MobiDB-lite"/>
    </source>
</evidence>
<comment type="caution">
    <text evidence="2">The sequence shown here is derived from an EMBL/GenBank/DDBJ whole genome shotgun (WGS) entry which is preliminary data.</text>
</comment>
<feature type="region of interest" description="Disordered" evidence="1">
    <location>
        <begin position="113"/>
        <end position="154"/>
    </location>
</feature>
<dbReference type="AlphaFoldDB" id="A0A699IVI8"/>
<gene>
    <name evidence="2" type="ORF">Tci_561148</name>
</gene>
<dbReference type="EMBL" id="BKCJ010338115">
    <property type="protein sequence ID" value="GEZ89175.1"/>
    <property type="molecule type" value="Genomic_DNA"/>
</dbReference>
<organism evidence="2">
    <name type="scientific">Tanacetum cinerariifolium</name>
    <name type="common">Dalmatian daisy</name>
    <name type="synonym">Chrysanthemum cinerariifolium</name>
    <dbReference type="NCBI Taxonomy" id="118510"/>
    <lineage>
        <taxon>Eukaryota</taxon>
        <taxon>Viridiplantae</taxon>
        <taxon>Streptophyta</taxon>
        <taxon>Embryophyta</taxon>
        <taxon>Tracheophyta</taxon>
        <taxon>Spermatophyta</taxon>
        <taxon>Magnoliopsida</taxon>
        <taxon>eudicotyledons</taxon>
        <taxon>Gunneridae</taxon>
        <taxon>Pentapetalae</taxon>
        <taxon>asterids</taxon>
        <taxon>campanulids</taxon>
        <taxon>Asterales</taxon>
        <taxon>Asteraceae</taxon>
        <taxon>Asteroideae</taxon>
        <taxon>Anthemideae</taxon>
        <taxon>Anthemidinae</taxon>
        <taxon>Tanacetum</taxon>
    </lineage>
</organism>
<reference evidence="2" key="1">
    <citation type="journal article" date="2019" name="Sci. Rep.">
        <title>Draft genome of Tanacetum cinerariifolium, the natural source of mosquito coil.</title>
        <authorList>
            <person name="Yamashiro T."/>
            <person name="Shiraishi A."/>
            <person name="Satake H."/>
            <person name="Nakayama K."/>
        </authorList>
    </citation>
    <scope>NUCLEOTIDE SEQUENCE</scope>
</reference>
<feature type="non-terminal residue" evidence="2">
    <location>
        <position position="1"/>
    </location>
</feature>
<feature type="compositionally biased region" description="Basic and acidic residues" evidence="1">
    <location>
        <begin position="113"/>
        <end position="134"/>
    </location>
</feature>